<accession>A0A084XV62</accession>
<proteinExistence type="predicted"/>
<reference evidence="2 3" key="1">
    <citation type="submission" date="2014-07" db="EMBL/GenBank/DDBJ databases">
        <title>Expanding our view of genomic diversity in Candidatus Accumulibacter clades.</title>
        <authorList>
            <person name="Skennerton C.T."/>
            <person name="Barr J.J."/>
            <person name="Slater F.R."/>
            <person name="Bond P.L."/>
            <person name="Tyson G.W."/>
        </authorList>
    </citation>
    <scope>NUCLEOTIDE SEQUENCE [LARGE SCALE GENOMIC DNA]</scope>
    <source>
        <strain evidence="3">SK-01</strain>
    </source>
</reference>
<feature type="compositionally biased region" description="Basic residues" evidence="1">
    <location>
        <begin position="1"/>
        <end position="13"/>
    </location>
</feature>
<sequence>MLRQHQRRRRRQHCPQPGHQRQLPAGVDDQVQRLDLLPQRFGVEHAAGGIPRASHLRRRGAGFVTELQDKGRSHAIHQTIDELRGDDVAPQRMRRQQFAAMRQQRCREVGHQQLMHVFAVGQARLKKGFLERDLGIGQEHRDLRCGQAALLLRAFGETLVIRQEFDAAVQGTAGLQVANQTAMHLNQARSGCHFEGNRLRLLIVVGKHQ</sequence>
<protein>
    <submittedName>
        <fullName evidence="2">Uncharacterized protein</fullName>
    </submittedName>
</protein>
<feature type="region of interest" description="Disordered" evidence="1">
    <location>
        <begin position="1"/>
        <end position="25"/>
    </location>
</feature>
<dbReference type="Proteomes" id="UP000019812">
    <property type="component" value="Unassembled WGS sequence"/>
</dbReference>
<evidence type="ECO:0000313" key="2">
    <source>
        <dbReference type="EMBL" id="KFB66356.1"/>
    </source>
</evidence>
<name>A0A084XV62_9PROT</name>
<comment type="caution">
    <text evidence="2">The sequence shown here is derived from an EMBL/GenBank/DDBJ whole genome shotgun (WGS) entry which is preliminary data.</text>
</comment>
<organism evidence="2 3">
    <name type="scientific">Candidatus Accumulibacter vicinus</name>
    <dbReference type="NCBI Taxonomy" id="2954382"/>
    <lineage>
        <taxon>Bacteria</taxon>
        <taxon>Pseudomonadati</taxon>
        <taxon>Pseudomonadota</taxon>
        <taxon>Betaproteobacteria</taxon>
        <taxon>Candidatus Accumulibacter</taxon>
    </lineage>
</organism>
<gene>
    <name evidence="2" type="ORF">CAPSK01_004245</name>
</gene>
<evidence type="ECO:0000313" key="3">
    <source>
        <dbReference type="Proteomes" id="UP000019812"/>
    </source>
</evidence>
<evidence type="ECO:0000256" key="1">
    <source>
        <dbReference type="SAM" id="MobiDB-lite"/>
    </source>
</evidence>
<dbReference type="AlphaFoldDB" id="A0A084XV62"/>
<dbReference type="EMBL" id="JDSS02000043">
    <property type="protein sequence ID" value="KFB66356.1"/>
    <property type="molecule type" value="Genomic_DNA"/>
</dbReference>